<evidence type="ECO:0000256" key="1">
    <source>
        <dbReference type="SAM" id="SignalP"/>
    </source>
</evidence>
<proteinExistence type="predicted"/>
<evidence type="ECO:0000313" key="2">
    <source>
        <dbReference type="EMBL" id="RKP28242.1"/>
    </source>
</evidence>
<accession>A0A4P9Z7Q0</accession>
<dbReference type="Proteomes" id="UP000278143">
    <property type="component" value="Unassembled WGS sequence"/>
</dbReference>
<dbReference type="EMBL" id="KZ989110">
    <property type="protein sequence ID" value="RKP28242.1"/>
    <property type="molecule type" value="Genomic_DNA"/>
</dbReference>
<evidence type="ECO:0000313" key="3">
    <source>
        <dbReference type="Proteomes" id="UP000278143"/>
    </source>
</evidence>
<keyword evidence="3" id="KW-1185">Reference proteome</keyword>
<gene>
    <name evidence="2" type="ORF">SYNPS1DRAFT_26190</name>
</gene>
<name>A0A4P9Z7Q0_9FUNG</name>
<sequence>MRHFTIALLAGASALFAGSAIAAPMTNSISGVKTGSDIEQVRMVCDESGRCYRTRGARRVIVQDDSYAYAPQRRYRERGYYNEGPGVGVYAPGVGIGIGVGRDRW</sequence>
<keyword evidence="1" id="KW-0732">Signal</keyword>
<dbReference type="AlphaFoldDB" id="A0A4P9Z7Q0"/>
<reference evidence="3" key="1">
    <citation type="journal article" date="2018" name="Nat. Microbiol.">
        <title>Leveraging single-cell genomics to expand the fungal tree of life.</title>
        <authorList>
            <person name="Ahrendt S.R."/>
            <person name="Quandt C.A."/>
            <person name="Ciobanu D."/>
            <person name="Clum A."/>
            <person name="Salamov A."/>
            <person name="Andreopoulos B."/>
            <person name="Cheng J.F."/>
            <person name="Woyke T."/>
            <person name="Pelin A."/>
            <person name="Henrissat B."/>
            <person name="Reynolds N.K."/>
            <person name="Benny G.L."/>
            <person name="Smith M.E."/>
            <person name="James T.Y."/>
            <person name="Grigoriev I.V."/>
        </authorList>
    </citation>
    <scope>NUCLEOTIDE SEQUENCE [LARGE SCALE GENOMIC DNA]</scope>
    <source>
        <strain evidence="3">Benny S71-1</strain>
    </source>
</reference>
<feature type="signal peptide" evidence="1">
    <location>
        <begin position="1"/>
        <end position="22"/>
    </location>
</feature>
<feature type="chain" id="PRO_5020709051" evidence="1">
    <location>
        <begin position="23"/>
        <end position="105"/>
    </location>
</feature>
<protein>
    <submittedName>
        <fullName evidence="2">Uncharacterized protein</fullName>
    </submittedName>
</protein>
<organism evidence="2 3">
    <name type="scientific">Syncephalis pseudoplumigaleata</name>
    <dbReference type="NCBI Taxonomy" id="1712513"/>
    <lineage>
        <taxon>Eukaryota</taxon>
        <taxon>Fungi</taxon>
        <taxon>Fungi incertae sedis</taxon>
        <taxon>Zoopagomycota</taxon>
        <taxon>Zoopagomycotina</taxon>
        <taxon>Zoopagomycetes</taxon>
        <taxon>Zoopagales</taxon>
        <taxon>Piptocephalidaceae</taxon>
        <taxon>Syncephalis</taxon>
    </lineage>
</organism>